<evidence type="ECO:0000256" key="4">
    <source>
        <dbReference type="SAM" id="MobiDB-lite"/>
    </source>
</evidence>
<evidence type="ECO:0000256" key="2">
    <source>
        <dbReference type="ARBA" id="ARBA00007703"/>
    </source>
</evidence>
<protein>
    <submittedName>
        <fullName evidence="5">Flagellar protein FlgN</fullName>
    </submittedName>
</protein>
<keyword evidence="5" id="KW-0969">Cilium</keyword>
<dbReference type="Pfam" id="PF05130">
    <property type="entry name" value="FlgN"/>
    <property type="match status" value="1"/>
</dbReference>
<keyword evidence="5" id="KW-0966">Cell projection</keyword>
<gene>
    <name evidence="5" type="ORF">EA795_07685</name>
</gene>
<dbReference type="InterPro" id="IPR007809">
    <property type="entry name" value="FlgN-like"/>
</dbReference>
<keyword evidence="5" id="KW-0282">Flagellum</keyword>
<evidence type="ECO:0000313" key="5">
    <source>
        <dbReference type="EMBL" id="RMI01428.1"/>
    </source>
</evidence>
<proteinExistence type="inferred from homology"/>
<dbReference type="InterPro" id="IPR036679">
    <property type="entry name" value="FlgN-like_sf"/>
</dbReference>
<comment type="function">
    <text evidence="1">Required for the efficient initiation of filament assembly.</text>
</comment>
<dbReference type="SUPFAM" id="SSF140566">
    <property type="entry name" value="FlgN-like"/>
    <property type="match status" value="1"/>
</dbReference>
<feature type="region of interest" description="Disordered" evidence="4">
    <location>
        <begin position="132"/>
        <end position="156"/>
    </location>
</feature>
<dbReference type="Gene3D" id="1.20.58.300">
    <property type="entry name" value="FlgN-like"/>
    <property type="match status" value="1"/>
</dbReference>
<comment type="similarity">
    <text evidence="2">Belongs to the FlgN family.</text>
</comment>
<accession>A0ABX9V630</accession>
<comment type="caution">
    <text evidence="5">The sequence shown here is derived from an EMBL/GenBank/DDBJ whole genome shotgun (WGS) entry which is preliminary data.</text>
</comment>
<evidence type="ECO:0000313" key="6">
    <source>
        <dbReference type="Proteomes" id="UP000269134"/>
    </source>
</evidence>
<dbReference type="GeneID" id="84608911"/>
<dbReference type="RefSeq" id="WP_014852146.1">
    <property type="nucleotide sequence ID" value="NZ_DALYPK010000006.1"/>
</dbReference>
<keyword evidence="3" id="KW-1005">Bacterial flagellum biogenesis</keyword>
<name>A0ABX9V630_9GAMM</name>
<keyword evidence="6" id="KW-1185">Reference proteome</keyword>
<evidence type="ECO:0000256" key="1">
    <source>
        <dbReference type="ARBA" id="ARBA00002397"/>
    </source>
</evidence>
<sequence length="156" mass="17042">MQDTALLQQFIDDIGIAEQLLELTNREYQTLSERNLVELEKLLTQKQSLLALLGQHATLRSQALAARQLSADRSGLEAFCATSPSGTDILEQAGKLEKLLADCRTANERNGQLIRTNQAAVGSMLNILQGSNQAPNLYDRRGGAAKTSHQRPLSQA</sequence>
<reference evidence="5 6" key="1">
    <citation type="submission" date="2018-10" db="EMBL/GenBank/DDBJ databases">
        <title>Pseudomonas sp. GL14 genome.</title>
        <authorList>
            <person name="Peng J."/>
            <person name="Liu Z.-P."/>
        </authorList>
    </citation>
    <scope>NUCLEOTIDE SEQUENCE [LARGE SCALE GENOMIC DNA]</scope>
    <source>
        <strain evidence="5 6">GL14</strain>
    </source>
</reference>
<evidence type="ECO:0000256" key="3">
    <source>
        <dbReference type="ARBA" id="ARBA00022795"/>
    </source>
</evidence>
<dbReference type="Proteomes" id="UP000269134">
    <property type="component" value="Unassembled WGS sequence"/>
</dbReference>
<dbReference type="EMBL" id="RFFL01000005">
    <property type="protein sequence ID" value="RMI01428.1"/>
    <property type="molecule type" value="Genomic_DNA"/>
</dbReference>
<organism evidence="5 6">
    <name type="scientific">Stutzerimonas nitrititolerans</name>
    <dbReference type="NCBI Taxonomy" id="2482751"/>
    <lineage>
        <taxon>Bacteria</taxon>
        <taxon>Pseudomonadati</taxon>
        <taxon>Pseudomonadota</taxon>
        <taxon>Gammaproteobacteria</taxon>
        <taxon>Pseudomonadales</taxon>
        <taxon>Pseudomonadaceae</taxon>
        <taxon>Stutzerimonas</taxon>
    </lineage>
</organism>